<keyword evidence="7" id="KW-1185">Reference proteome</keyword>
<evidence type="ECO:0000313" key="6">
    <source>
        <dbReference type="EMBL" id="EMS77886.1"/>
    </source>
</evidence>
<name>S0G2D5_9BACT</name>
<evidence type="ECO:0000256" key="2">
    <source>
        <dbReference type="ARBA" id="ARBA00022801"/>
    </source>
</evidence>
<dbReference type="PATRIC" id="fig|1286635.3.peg.4046"/>
<dbReference type="InterPro" id="IPR029055">
    <property type="entry name" value="Ntn_hydrolases_N"/>
</dbReference>
<comment type="caution">
    <text evidence="6">The sequence shown here is derived from an EMBL/GenBank/DDBJ whole genome shotgun (WGS) entry which is preliminary data.</text>
</comment>
<dbReference type="PANTHER" id="PTHR35527">
    <property type="entry name" value="CHOLOYLGLYCINE HYDROLASE"/>
    <property type="match status" value="1"/>
</dbReference>
<protein>
    <submittedName>
        <fullName evidence="6">Choloylglycine hydrolase Yxel</fullName>
        <ecNumber evidence="6">3.5.1.24</ecNumber>
    </submittedName>
</protein>
<proteinExistence type="inferred from homology"/>
<reference evidence="6 7" key="1">
    <citation type="journal article" date="2013" name="Genome Announc.">
        <title>Draft Genome Sequence of Desulfotignum phosphitoxidans DSM 13687 Strain FiPS-3.</title>
        <authorList>
            <person name="Poehlein A."/>
            <person name="Daniel R."/>
            <person name="Simeonova D.D."/>
        </authorList>
    </citation>
    <scope>NUCLEOTIDE SEQUENCE [LARGE SCALE GENOMIC DNA]</scope>
    <source>
        <strain evidence="6 7">DSM 13687</strain>
    </source>
</reference>
<dbReference type="SUPFAM" id="SSF56235">
    <property type="entry name" value="N-terminal nucleophile aminohydrolases (Ntn hydrolases)"/>
    <property type="match status" value="1"/>
</dbReference>
<dbReference type="InterPro" id="IPR052193">
    <property type="entry name" value="Peptidase_C59"/>
</dbReference>
<dbReference type="EMBL" id="APJX01000011">
    <property type="protein sequence ID" value="EMS77886.1"/>
    <property type="molecule type" value="Genomic_DNA"/>
</dbReference>
<dbReference type="AlphaFoldDB" id="S0G2D5"/>
<dbReference type="Pfam" id="PF02275">
    <property type="entry name" value="CBAH"/>
    <property type="match status" value="1"/>
</dbReference>
<dbReference type="EC" id="3.5.1.24" evidence="6"/>
<keyword evidence="2 6" id="KW-0378">Hydrolase</keyword>
<evidence type="ECO:0000313" key="7">
    <source>
        <dbReference type="Proteomes" id="UP000014216"/>
    </source>
</evidence>
<evidence type="ECO:0000256" key="1">
    <source>
        <dbReference type="ARBA" id="ARBA00006625"/>
    </source>
</evidence>
<dbReference type="Proteomes" id="UP000014216">
    <property type="component" value="Unassembled WGS sequence"/>
</dbReference>
<dbReference type="GO" id="GO:0045302">
    <property type="term" value="F:choloylglycine hydrolase activity"/>
    <property type="evidence" value="ECO:0007669"/>
    <property type="project" value="UniProtKB-EC"/>
</dbReference>
<dbReference type="Gene3D" id="3.60.60.10">
    <property type="entry name" value="Penicillin V Acylase, Chain A"/>
    <property type="match status" value="1"/>
</dbReference>
<comment type="similarity">
    <text evidence="1">Belongs to the peptidase C59 family.</text>
</comment>
<dbReference type="InterPro" id="IPR029132">
    <property type="entry name" value="CBAH/NAAA_C"/>
</dbReference>
<dbReference type="RefSeq" id="WP_006968029.1">
    <property type="nucleotide sequence ID" value="NZ_APJX01000011.1"/>
</dbReference>
<gene>
    <name evidence="6" type="primary">yxel</name>
    <name evidence="6" type="ORF">Dpo_11c00280</name>
</gene>
<evidence type="ECO:0000256" key="3">
    <source>
        <dbReference type="SAM" id="MobiDB-lite"/>
    </source>
</evidence>
<feature type="signal peptide" evidence="4">
    <location>
        <begin position="1"/>
        <end position="24"/>
    </location>
</feature>
<evidence type="ECO:0000259" key="5">
    <source>
        <dbReference type="Pfam" id="PF02275"/>
    </source>
</evidence>
<feature type="region of interest" description="Disordered" evidence="3">
    <location>
        <begin position="295"/>
        <end position="314"/>
    </location>
</feature>
<dbReference type="PANTHER" id="PTHR35527:SF2">
    <property type="entry name" value="HYDROLASE"/>
    <property type="match status" value="1"/>
</dbReference>
<organism evidence="6 7">
    <name type="scientific">Desulfotignum phosphitoxidans DSM 13687</name>
    <dbReference type="NCBI Taxonomy" id="1286635"/>
    <lineage>
        <taxon>Bacteria</taxon>
        <taxon>Pseudomonadati</taxon>
        <taxon>Thermodesulfobacteriota</taxon>
        <taxon>Desulfobacteria</taxon>
        <taxon>Desulfobacterales</taxon>
        <taxon>Desulfobacteraceae</taxon>
        <taxon>Desulfotignum</taxon>
    </lineage>
</organism>
<evidence type="ECO:0000256" key="4">
    <source>
        <dbReference type="SAM" id="SignalP"/>
    </source>
</evidence>
<sequence>MYFSKAKICLISVAGAFFTFFLFAAMTHACTGVRLVGKDGTAVFGRTQEWGKFDLNAKIAVIARGTSFQGRTPEGNTGLQWDAEYGFAGTLLMDRVFCTGLNEKGLAAGFFYHDGFAGYADFDVKKADQSMAPGDVLSFILSSFSTLEEVRDGLTQEHVVAVVDPDLHKTVPMHLMVTEPGGKCMVIEFKDGQVTFFDNPVGVIANNPTFDWHLTNLRNYGFLSQKPFKAEKWGDLEITPLAAGSGLLGLPGDFTSPSRFVRATVFSQTSRPTDGGLDTVQEVFRILDSFQLPASQSEGTDAGNADKGKSLPSGTQYTVVTDTKNLTIYYHTMFNRRIRKIDLKTIDFSKGPLRSIPLDENRKQDIRDITGKLAVK</sequence>
<keyword evidence="4" id="KW-0732">Signal</keyword>
<feature type="chain" id="PRO_5004487416" evidence="4">
    <location>
        <begin position="25"/>
        <end position="376"/>
    </location>
</feature>
<feature type="domain" description="Choloylglycine hydrolase/NAAA C-terminal" evidence="5">
    <location>
        <begin position="30"/>
        <end position="346"/>
    </location>
</feature>
<accession>S0G2D5</accession>